<evidence type="ECO:0000259" key="2">
    <source>
        <dbReference type="PROSITE" id="PS50829"/>
    </source>
</evidence>
<protein>
    <recommendedName>
        <fullName evidence="2">GYF domain-containing protein</fullName>
    </recommendedName>
</protein>
<dbReference type="InterPro" id="IPR003169">
    <property type="entry name" value="GYF"/>
</dbReference>
<dbReference type="InterPro" id="IPR058668">
    <property type="entry name" value="NERD_dom"/>
</dbReference>
<dbReference type="PROSITE" id="PS50829">
    <property type="entry name" value="GYF"/>
    <property type="match status" value="1"/>
</dbReference>
<dbReference type="AlphaFoldDB" id="A0A1J3EUJ1"/>
<sequence>MEEKVRSLHEDVTKHWIARELALLQRRINQANEKGWRRELSQYLEKRELLTNPEEQSRLLCEVPEVVAEELEPQCVDDGVKIEDDFMEPNPVAYIEAHQSDDEEQQPSDSPVHSIQKNLENDFMESNSVTFVEAHQSEEEQQLSDSPVDTVQKNLENSKLRDGEDQPSRAASADDKDRRGDAEEQPESGIITENKESTTENVPQIEIIELSDDDDEDNDNGDYEQCDPKKVMWCYEQPKGRTNGPFSLAQLKEWNDEEYFVQVPDFKVWMTGKGMRSAVLLTKLLHHIKA</sequence>
<dbReference type="Gene3D" id="3.30.1490.40">
    <property type="match status" value="1"/>
</dbReference>
<dbReference type="InterPro" id="IPR045894">
    <property type="entry name" value="At5g08430-like"/>
</dbReference>
<dbReference type="Pfam" id="PF02213">
    <property type="entry name" value="GYF"/>
    <property type="match status" value="1"/>
</dbReference>
<feature type="region of interest" description="Disordered" evidence="1">
    <location>
        <begin position="156"/>
        <end position="204"/>
    </location>
</feature>
<organism evidence="3">
    <name type="scientific">Noccaea caerulescens</name>
    <name type="common">Alpine penny-cress</name>
    <name type="synonym">Thlaspi caerulescens</name>
    <dbReference type="NCBI Taxonomy" id="107243"/>
    <lineage>
        <taxon>Eukaryota</taxon>
        <taxon>Viridiplantae</taxon>
        <taxon>Streptophyta</taxon>
        <taxon>Embryophyta</taxon>
        <taxon>Tracheophyta</taxon>
        <taxon>Spermatophyta</taxon>
        <taxon>Magnoliopsida</taxon>
        <taxon>eudicotyledons</taxon>
        <taxon>Gunneridae</taxon>
        <taxon>Pentapetalae</taxon>
        <taxon>rosids</taxon>
        <taxon>malvids</taxon>
        <taxon>Brassicales</taxon>
        <taxon>Brassicaceae</taxon>
        <taxon>Coluteocarpeae</taxon>
        <taxon>Noccaea</taxon>
    </lineage>
</organism>
<proteinExistence type="predicted"/>
<dbReference type="Pfam" id="PF25980">
    <property type="entry name" value="NERD_plant"/>
    <property type="match status" value="1"/>
</dbReference>
<accession>A0A1J3EUJ1</accession>
<dbReference type="EMBL" id="GEVK01018976">
    <property type="protein sequence ID" value="JAU33856.1"/>
    <property type="molecule type" value="Transcribed_RNA"/>
</dbReference>
<feature type="compositionally biased region" description="Basic and acidic residues" evidence="1">
    <location>
        <begin position="156"/>
        <end position="182"/>
    </location>
</feature>
<dbReference type="PANTHER" id="PTHR46851">
    <property type="entry name" value="OS01G0884500 PROTEIN"/>
    <property type="match status" value="1"/>
</dbReference>
<dbReference type="PANTHER" id="PTHR46851:SF6">
    <property type="entry name" value="SWIB_MDM2, PLUS-3 AND GYF DOMAIN-CONTAINING PROTEIN"/>
    <property type="match status" value="1"/>
</dbReference>
<name>A0A1J3EUJ1_NOCCA</name>
<feature type="domain" description="GYF" evidence="2">
    <location>
        <begin position="230"/>
        <end position="286"/>
    </location>
</feature>
<evidence type="ECO:0000256" key="1">
    <source>
        <dbReference type="SAM" id="MobiDB-lite"/>
    </source>
</evidence>
<dbReference type="SUPFAM" id="SSF55277">
    <property type="entry name" value="GYF domain"/>
    <property type="match status" value="1"/>
</dbReference>
<evidence type="ECO:0000313" key="3">
    <source>
        <dbReference type="EMBL" id="JAU33856.1"/>
    </source>
</evidence>
<gene>
    <name evidence="3" type="ORF">LC_TR2280_c1_g1_i1_g.7316</name>
</gene>
<reference evidence="3" key="1">
    <citation type="submission" date="2016-07" db="EMBL/GenBank/DDBJ databases">
        <title>De novo transcriptome assembly of four accessions of the metal hyperaccumulator plant Noccaea caerulescens.</title>
        <authorList>
            <person name="Blande D."/>
            <person name="Halimaa P."/>
            <person name="Tervahauta A.I."/>
            <person name="Aarts M.G."/>
            <person name="Karenlampi S.O."/>
        </authorList>
    </citation>
    <scope>NUCLEOTIDE SEQUENCE</scope>
</reference>
<dbReference type="InterPro" id="IPR035445">
    <property type="entry name" value="GYF-like_dom_sf"/>
</dbReference>